<evidence type="ECO:0000313" key="6">
    <source>
        <dbReference type="Proteomes" id="UP000003111"/>
    </source>
</evidence>
<organism evidence="5 6">
    <name type="scientific">Aeromicrobium marinum DSM 15272</name>
    <dbReference type="NCBI Taxonomy" id="585531"/>
    <lineage>
        <taxon>Bacteria</taxon>
        <taxon>Bacillati</taxon>
        <taxon>Actinomycetota</taxon>
        <taxon>Actinomycetes</taxon>
        <taxon>Propionibacteriales</taxon>
        <taxon>Nocardioidaceae</taxon>
        <taxon>Aeromicrobium</taxon>
    </lineage>
</organism>
<dbReference type="InterPro" id="IPR051601">
    <property type="entry name" value="Serine_prot/Carboxylest_S33"/>
</dbReference>
<keyword evidence="2" id="KW-0732">Signal</keyword>
<proteinExistence type="inferred from homology"/>
<keyword evidence="3" id="KW-0378">Hydrolase</keyword>
<dbReference type="PANTHER" id="PTHR43248">
    <property type="entry name" value="2-SUCCINYL-6-HYDROXY-2,4-CYCLOHEXADIENE-1-CARBOXYLATE SYNTHASE"/>
    <property type="match status" value="1"/>
</dbReference>
<dbReference type="EMBL" id="ACLF03000012">
    <property type="protein sequence ID" value="EFQ82097.1"/>
    <property type="molecule type" value="Genomic_DNA"/>
</dbReference>
<feature type="domain" description="Peptidase S33 tripeptidyl aminopeptidase-like C-terminal" evidence="4">
    <location>
        <begin position="406"/>
        <end position="508"/>
    </location>
</feature>
<dbReference type="SUPFAM" id="SSF53474">
    <property type="entry name" value="alpha/beta-Hydrolases"/>
    <property type="match status" value="1"/>
</dbReference>
<dbReference type="AlphaFoldDB" id="E2SFJ6"/>
<dbReference type="Gene3D" id="3.40.50.1820">
    <property type="entry name" value="alpha/beta hydrolase"/>
    <property type="match status" value="1"/>
</dbReference>
<dbReference type="HOGENOM" id="CLU_013364_3_1_11"/>
<evidence type="ECO:0000313" key="5">
    <source>
        <dbReference type="EMBL" id="EFQ82097.1"/>
    </source>
</evidence>
<evidence type="ECO:0000259" key="4">
    <source>
        <dbReference type="Pfam" id="PF08386"/>
    </source>
</evidence>
<comment type="similarity">
    <text evidence="1">Belongs to the peptidase S33 family.</text>
</comment>
<protein>
    <submittedName>
        <fullName evidence="5">TAP-like protein</fullName>
    </submittedName>
</protein>
<dbReference type="RefSeq" id="WP_007079460.1">
    <property type="nucleotide sequence ID" value="NZ_CM001024.1"/>
</dbReference>
<accession>E2SFJ6</accession>
<dbReference type="PANTHER" id="PTHR43248:SF29">
    <property type="entry name" value="TRIPEPTIDYL AMINOPEPTIDASE"/>
    <property type="match status" value="1"/>
</dbReference>
<dbReference type="STRING" id="585531.HMPREF0063_12805"/>
<keyword evidence="6" id="KW-1185">Reference proteome</keyword>
<name>E2SFJ6_9ACTN</name>
<reference evidence="5" key="1">
    <citation type="submission" date="2010-08" db="EMBL/GenBank/DDBJ databases">
        <authorList>
            <person name="Muzny D."/>
            <person name="Qin X."/>
            <person name="Buhay C."/>
            <person name="Dugan-Rocha S."/>
            <person name="Ding Y."/>
            <person name="Chen G."/>
            <person name="Hawes A."/>
            <person name="Holder M."/>
            <person name="Jhangiani S."/>
            <person name="Johnson A."/>
            <person name="Khan Z."/>
            <person name="Li Z."/>
            <person name="Liu W."/>
            <person name="Liu X."/>
            <person name="Perez L."/>
            <person name="Shen H."/>
            <person name="Wang Q."/>
            <person name="Watt J."/>
            <person name="Xi L."/>
            <person name="Xin Y."/>
            <person name="Zhou J."/>
            <person name="Deng J."/>
            <person name="Jiang H."/>
            <person name="Liu Y."/>
            <person name="Qu J."/>
            <person name="Song X.-Z."/>
            <person name="Zhang L."/>
            <person name="Villasana D."/>
            <person name="Johnson A."/>
            <person name="Liu J."/>
            <person name="Liyanage D."/>
            <person name="Lorensuhewa L."/>
            <person name="Robinson T."/>
            <person name="Song A."/>
            <person name="Song B.-B."/>
            <person name="Dinh H."/>
            <person name="Thornton R."/>
            <person name="Coyle M."/>
            <person name="Francisco L."/>
            <person name="Jackson L."/>
            <person name="Javaid M."/>
            <person name="Korchina V."/>
            <person name="Kovar C."/>
            <person name="Mata R."/>
            <person name="Mathew T."/>
            <person name="Ngo R."/>
            <person name="Nguyen L."/>
            <person name="Nguyen N."/>
            <person name="Okwuonu G."/>
            <person name="Ongeri F."/>
            <person name="Pham C."/>
            <person name="Simmons D."/>
            <person name="Wilczek-Boney K."/>
            <person name="Hale W."/>
            <person name="Jakkamsetti A."/>
            <person name="Pham P."/>
            <person name="Ruth R."/>
            <person name="San Lucas F."/>
            <person name="Warren J."/>
            <person name="Zhang J."/>
            <person name="Zhao Z."/>
            <person name="Zhou C."/>
            <person name="Zhu D."/>
            <person name="Lee S."/>
            <person name="Bess C."/>
            <person name="Blankenburg K."/>
            <person name="Forbes L."/>
            <person name="Fu Q."/>
            <person name="Gubbala S."/>
            <person name="Hirani K."/>
            <person name="Jayaseelan J.C."/>
            <person name="Lara F."/>
            <person name="Munidasa M."/>
            <person name="Palculict T."/>
            <person name="Patil S."/>
            <person name="Pu L.-L."/>
            <person name="Saada N."/>
            <person name="Tang L."/>
            <person name="Weissenberger G."/>
            <person name="Zhu Y."/>
            <person name="Hemphill L."/>
            <person name="Shang Y."/>
            <person name="Youmans B."/>
            <person name="Ayvaz T."/>
            <person name="Ross M."/>
            <person name="Santibanez J."/>
            <person name="Aqrawi P."/>
            <person name="Gross S."/>
            <person name="Joshi V."/>
            <person name="Fowler G."/>
            <person name="Nazareth L."/>
            <person name="Reid J."/>
            <person name="Worley K."/>
            <person name="Petrosino J."/>
            <person name="Highlander S."/>
            <person name="Gibbs R."/>
        </authorList>
    </citation>
    <scope>NUCLEOTIDE SEQUENCE [LARGE SCALE GENOMIC DNA]</scope>
    <source>
        <strain evidence="5">DSM 15272</strain>
    </source>
</reference>
<sequence length="508" mass="53764">MKKSHVAIVLVALLAGVGLGLLLFDDDDAPATTAGWIPPDPTGESVAAGLESYYEQDLGWEECGRNQCTWVTVPVDYDDPAGETTRLRVSVVPADGEGGRSLFVNPGGPGGSAIEFADQFAALVGDDVQQVYDVVGMDPRGVGESTPLECFDGARFDDYVAQDPTPDDPEEQARYVQEISELAAACEQNSGALAAHVSTVEVARDLDVVRALLGEEKLDWFGASYGTQLGATYATLFPERTGRMVLDGAVDPTLDAFESAMAQTTGFQRAVESYAAWCAEQGDCPLGDDPAVGVDRLTSFLAALDVRPLPGLGDRLLTEGIAFYGVALPLYNEGSWDFLSQALELALDGDGSGLMYASDLYFDRQDDGSYGSNLGQVITAVSCLDSTDRPELDDVFAQVDRFEQASPIFGRALAWGAAGCSAWPFTSDDPAPQLDGAGAPPILVLGTTRDPATPYESAVALAEQLESGMLITRDGDGHTAYTSGNQCIADTVDRFLLDGTVPEADPRC</sequence>
<dbReference type="Proteomes" id="UP000003111">
    <property type="component" value="Unassembled WGS sequence"/>
</dbReference>
<dbReference type="GO" id="GO:0016787">
    <property type="term" value="F:hydrolase activity"/>
    <property type="evidence" value="ECO:0007669"/>
    <property type="project" value="UniProtKB-KW"/>
</dbReference>
<comment type="caution">
    <text evidence="5">The sequence shown here is derived from an EMBL/GenBank/DDBJ whole genome shotgun (WGS) entry which is preliminary data.</text>
</comment>
<evidence type="ECO:0000256" key="1">
    <source>
        <dbReference type="ARBA" id="ARBA00010088"/>
    </source>
</evidence>
<evidence type="ECO:0000256" key="3">
    <source>
        <dbReference type="ARBA" id="ARBA00022801"/>
    </source>
</evidence>
<dbReference type="InterPro" id="IPR013595">
    <property type="entry name" value="Pept_S33_TAP-like_C"/>
</dbReference>
<dbReference type="Pfam" id="PF08386">
    <property type="entry name" value="Abhydrolase_4"/>
    <property type="match status" value="1"/>
</dbReference>
<dbReference type="InterPro" id="IPR029058">
    <property type="entry name" value="AB_hydrolase_fold"/>
</dbReference>
<dbReference type="eggNOG" id="COG0596">
    <property type="taxonomic scope" value="Bacteria"/>
</dbReference>
<evidence type="ECO:0000256" key="2">
    <source>
        <dbReference type="ARBA" id="ARBA00022729"/>
    </source>
</evidence>
<gene>
    <name evidence="5" type="ORF">HMPREF0063_12805</name>
</gene>